<feature type="signal peptide" evidence="2">
    <location>
        <begin position="1"/>
        <end position="23"/>
    </location>
</feature>
<organism evidence="3 4">
    <name type="scientific">Paenibacillus aestuarii</name>
    <dbReference type="NCBI Taxonomy" id="516965"/>
    <lineage>
        <taxon>Bacteria</taxon>
        <taxon>Bacillati</taxon>
        <taxon>Bacillota</taxon>
        <taxon>Bacilli</taxon>
        <taxon>Bacillales</taxon>
        <taxon>Paenibacillaceae</taxon>
        <taxon>Paenibacillus</taxon>
    </lineage>
</organism>
<proteinExistence type="predicted"/>
<feature type="chain" id="PRO_5046557054" evidence="2">
    <location>
        <begin position="24"/>
        <end position="1253"/>
    </location>
</feature>
<evidence type="ECO:0000256" key="2">
    <source>
        <dbReference type="SAM" id="SignalP"/>
    </source>
</evidence>
<name>A0ABW0KD06_9BACL</name>
<dbReference type="InterPro" id="IPR051417">
    <property type="entry name" value="SDr/BOS_complex"/>
</dbReference>
<comment type="caution">
    <text evidence="3">The sequence shown here is derived from an EMBL/GenBank/DDBJ whole genome shotgun (WGS) entry which is preliminary data.</text>
</comment>
<dbReference type="PANTHER" id="PTHR23303">
    <property type="entry name" value="CARBOXYPEPTIDASE REGULATORY REGION-CONTAINING"/>
    <property type="match status" value="1"/>
</dbReference>
<dbReference type="PANTHER" id="PTHR23303:SF14">
    <property type="entry name" value="BOS COMPLEX SUBUNIT NOMO1-RELATED"/>
    <property type="match status" value="1"/>
</dbReference>
<sequence length="1253" mass="134625">MRKLKVFISVCMLSTTLPSSVLAGYTLDRDNNGVDIQDVVRALQDSQAAVAITGKSTFDKADVQNLLSQIQPISQRSVKGTITGYVLDETGETVPGAEVVLVDLGLTVLTDASGKFEFNNVPAMYQAKVRVHKADYTDVYSEAFNILPGNSLVLDNLFLTSIPSLGSVAGYVFTADQQPLESALVTLNGPAGTRNARSDTRGYFYLDAVPTGNWNVTVTKDTYIRDELTLTVTANSLVTMPPVYLEKAVNTQPTGSIVGVVKSDVDQPLQGAQVSVTGTTYQAFTDATGTFMLTQIPYGAADLDIAMAGYQTAHISGVPVTADVYNTGTTRLISQGVIGVVRDSEGGAALSNVSIHLEATDGSYAKTITSDADGKFSYTQVPPNKAYTISVTYAGYLLYPMQPFMVNQGQSTVKEIYLQRGAAVSTEHELLDALADPMVPYILVLDDIHLTRPYAFNRSVQLQGISGSHTQLTAPSFTMDTSSSYPNVSFGDLDMYSDVGNDETNLQAALSSFLGSIKVNGFAGYTGMIQRKDSANYFVAGEGSELTAYVQDAQGLLGALSNANVATIYMARDITVYNDLAFPDRPIRLTSQTQKVLATNQYTHAEQIQLSNVSLLPDSTPPQLSGITTGVVELESQQVKATSNEPAILYLVPAETSSNAEDIAAHYVAKTNAINDEEASIELLNVPQGDYVLYAIDAAGNVSNPSDMINVRKSVANALLTIRNGLHIANMAGVTKYDYERAGLHSLYNEQLDLYGFALNMDKDALLSVIDDHDFVDKMQVWVDTANETPVIQRALMSGFFSGHSNFDWSYLNANAESILTSYHLSGIYSTSQLIAAEHLMEQAYKQGNYKLLFKEVIQNAIDCSVPSPEQSGWTGDPVPQGPGTKQVALSLSLRNANGDSLQGYTAEDFSVKVGQEQLSLGDTEFFPSFAYDDSSKTYRIMFKGSEDSASYVLSNLSLQGTVILEQPLSVTTPVSDYSTEYAAQIVSQHLKADGSNVVVTFKLASSSGEGITGLTALDVKAKVGGETRGIFDPDMFTNFTDLGGGVYSFEVLESVLASPIILDNLTAQVDGADITIATAVSVNRQAALIEQAVAVHNQGILSGTLLLTGNLINSLADIDLINLLSLNQNLQLAYGAHGNELTEASIRRIINGMKLLAGQSQSLDDVADTYGLVFKQNVTGDVRTSVNVRNSSGYLSNYGASSSGNHYEFSFEHTAEYPVVLTYIATDEEKLAYASDGSAVPDFEIIFTFPLA</sequence>
<dbReference type="RefSeq" id="WP_270885342.1">
    <property type="nucleotide sequence ID" value="NZ_JAQFVF010000088.1"/>
</dbReference>
<dbReference type="SUPFAM" id="SSF49464">
    <property type="entry name" value="Carboxypeptidase regulatory domain-like"/>
    <property type="match status" value="3"/>
</dbReference>
<dbReference type="Pfam" id="PF13620">
    <property type="entry name" value="CarboxypepD_reg"/>
    <property type="match status" value="4"/>
</dbReference>
<dbReference type="SUPFAM" id="SSF49452">
    <property type="entry name" value="Starch-binding domain-like"/>
    <property type="match status" value="1"/>
</dbReference>
<dbReference type="InterPro" id="IPR008969">
    <property type="entry name" value="CarboxyPept-like_regulatory"/>
</dbReference>
<evidence type="ECO:0000313" key="4">
    <source>
        <dbReference type="Proteomes" id="UP001596044"/>
    </source>
</evidence>
<dbReference type="Proteomes" id="UP001596044">
    <property type="component" value="Unassembled WGS sequence"/>
</dbReference>
<protein>
    <submittedName>
        <fullName evidence="3">Carboxypeptidase-like regulatory domain-containing protein</fullName>
    </submittedName>
</protein>
<dbReference type="InterPro" id="IPR013784">
    <property type="entry name" value="Carb-bd-like_fold"/>
</dbReference>
<keyword evidence="1 2" id="KW-0732">Signal</keyword>
<dbReference type="EMBL" id="JBHSMJ010000026">
    <property type="protein sequence ID" value="MFC5450457.1"/>
    <property type="molecule type" value="Genomic_DNA"/>
</dbReference>
<dbReference type="Gene3D" id="2.60.40.1120">
    <property type="entry name" value="Carboxypeptidase-like, regulatory domain"/>
    <property type="match status" value="4"/>
</dbReference>
<keyword evidence="4" id="KW-1185">Reference proteome</keyword>
<reference evidence="4" key="1">
    <citation type="journal article" date="2019" name="Int. J. Syst. Evol. Microbiol.">
        <title>The Global Catalogue of Microorganisms (GCM) 10K type strain sequencing project: providing services to taxonomists for standard genome sequencing and annotation.</title>
        <authorList>
            <consortium name="The Broad Institute Genomics Platform"/>
            <consortium name="The Broad Institute Genome Sequencing Center for Infectious Disease"/>
            <person name="Wu L."/>
            <person name="Ma J."/>
        </authorList>
    </citation>
    <scope>NUCLEOTIDE SEQUENCE [LARGE SCALE GENOMIC DNA]</scope>
    <source>
        <strain evidence="4">KACC 11904</strain>
    </source>
</reference>
<evidence type="ECO:0000256" key="1">
    <source>
        <dbReference type="ARBA" id="ARBA00022729"/>
    </source>
</evidence>
<gene>
    <name evidence="3" type="ORF">ACFPOG_19580</name>
</gene>
<evidence type="ECO:0000313" key="3">
    <source>
        <dbReference type="EMBL" id="MFC5450457.1"/>
    </source>
</evidence>
<accession>A0ABW0KD06</accession>